<keyword evidence="1" id="KW-1133">Transmembrane helix</keyword>
<evidence type="ECO:0008006" key="4">
    <source>
        <dbReference type="Google" id="ProtNLM"/>
    </source>
</evidence>
<dbReference type="EMBL" id="KQ965777">
    <property type="protein sequence ID" value="KXS13451.1"/>
    <property type="molecule type" value="Genomic_DNA"/>
</dbReference>
<feature type="transmembrane region" description="Helical" evidence="1">
    <location>
        <begin position="15"/>
        <end position="38"/>
    </location>
</feature>
<evidence type="ECO:0000256" key="1">
    <source>
        <dbReference type="SAM" id="Phobius"/>
    </source>
</evidence>
<reference evidence="2 3" key="1">
    <citation type="journal article" date="2015" name="Genome Biol. Evol.">
        <title>Phylogenomic analyses indicate that early fungi evolved digesting cell walls of algal ancestors of land plants.</title>
        <authorList>
            <person name="Chang Y."/>
            <person name="Wang S."/>
            <person name="Sekimoto S."/>
            <person name="Aerts A.L."/>
            <person name="Choi C."/>
            <person name="Clum A."/>
            <person name="LaButti K.M."/>
            <person name="Lindquist E.A."/>
            <person name="Yee Ngan C."/>
            <person name="Ohm R.A."/>
            <person name="Salamov A.A."/>
            <person name="Grigoriev I.V."/>
            <person name="Spatafora J.W."/>
            <person name="Berbee M.L."/>
        </authorList>
    </citation>
    <scope>NUCLEOTIDE SEQUENCE [LARGE SCALE GENOMIC DNA]</scope>
    <source>
        <strain evidence="2 3">JEL478</strain>
    </source>
</reference>
<protein>
    <recommendedName>
        <fullName evidence="4">G-protein coupled receptors family 1 profile domain-containing protein</fullName>
    </recommendedName>
</protein>
<dbReference type="Proteomes" id="UP000070544">
    <property type="component" value="Unassembled WGS sequence"/>
</dbReference>
<feature type="transmembrane region" description="Helical" evidence="1">
    <location>
        <begin position="50"/>
        <end position="70"/>
    </location>
</feature>
<accession>A0A139A9E8</accession>
<feature type="transmembrane region" description="Helical" evidence="1">
    <location>
        <begin position="82"/>
        <end position="103"/>
    </location>
</feature>
<evidence type="ECO:0000313" key="3">
    <source>
        <dbReference type="Proteomes" id="UP000070544"/>
    </source>
</evidence>
<organism evidence="2 3">
    <name type="scientific">Gonapodya prolifera (strain JEL478)</name>
    <name type="common">Monoblepharis prolifera</name>
    <dbReference type="NCBI Taxonomy" id="1344416"/>
    <lineage>
        <taxon>Eukaryota</taxon>
        <taxon>Fungi</taxon>
        <taxon>Fungi incertae sedis</taxon>
        <taxon>Chytridiomycota</taxon>
        <taxon>Chytridiomycota incertae sedis</taxon>
        <taxon>Monoblepharidomycetes</taxon>
        <taxon>Monoblepharidales</taxon>
        <taxon>Gonapodyaceae</taxon>
        <taxon>Gonapodya</taxon>
    </lineage>
</organism>
<name>A0A139A9E8_GONPJ</name>
<keyword evidence="3" id="KW-1185">Reference proteome</keyword>
<keyword evidence="1" id="KW-0812">Transmembrane</keyword>
<gene>
    <name evidence="2" type="ORF">M427DRAFT_45615</name>
</gene>
<keyword evidence="1" id="KW-0472">Membrane</keyword>
<feature type="transmembrane region" description="Helical" evidence="1">
    <location>
        <begin position="182"/>
        <end position="207"/>
    </location>
</feature>
<proteinExistence type="predicted"/>
<feature type="transmembrane region" description="Helical" evidence="1">
    <location>
        <begin position="269"/>
        <end position="292"/>
    </location>
</feature>
<dbReference type="AlphaFoldDB" id="A0A139A9E8"/>
<sequence length="338" mass="36862">MQTLDDAAFRQRLRAIPISVSVALDCCVVLFLLVAARFGAKVFSVMPTRLFGLLLVFDVMSQLALVWISYSDDETTCNINSLFLLGGYTAEFASSFSIAYILVRIVGFPERPPSRTEEVVAQVFPLVRILEDGGQEWEGGRMKPPRFVIRRVKLQAHEKILIRSMTFDPVTGDCWFADRKGLAAIAVISMLFGVVAGNVIVVLAFIVRLAILQENFRSSLEASKSAAAGTRPQKIMTKISRRMLIYPVVTLICGAGSFALKLVLGTSGIARLASGFLAALLGIINAISFFFIDPAAGIMARQALEGMGEKGSLLTRLARRVVELVHIVNWGSRSSGGR</sequence>
<feature type="transmembrane region" description="Helical" evidence="1">
    <location>
        <begin position="244"/>
        <end position="263"/>
    </location>
</feature>
<evidence type="ECO:0000313" key="2">
    <source>
        <dbReference type="EMBL" id="KXS13451.1"/>
    </source>
</evidence>